<evidence type="ECO:0000256" key="3">
    <source>
        <dbReference type="ARBA" id="ARBA00023082"/>
    </source>
</evidence>
<comment type="similarity">
    <text evidence="1">Belongs to the sigma-70 factor family. ECF subfamily.</text>
</comment>
<dbReference type="InterPro" id="IPR013324">
    <property type="entry name" value="RNA_pol_sigma_r3/r4-like"/>
</dbReference>
<dbReference type="PANTHER" id="PTHR43133">
    <property type="entry name" value="RNA POLYMERASE ECF-TYPE SIGMA FACTO"/>
    <property type="match status" value="1"/>
</dbReference>
<dbReference type="SUPFAM" id="SSF88659">
    <property type="entry name" value="Sigma3 and sigma4 domains of RNA polymerase sigma factors"/>
    <property type="match status" value="1"/>
</dbReference>
<keyword evidence="2" id="KW-0805">Transcription regulation</keyword>
<keyword evidence="8" id="KW-1185">Reference proteome</keyword>
<dbReference type="InterPro" id="IPR014325">
    <property type="entry name" value="RNA_pol_sigma-E_actinobac"/>
</dbReference>
<reference evidence="7" key="1">
    <citation type="submission" date="2021-01" db="EMBL/GenBank/DDBJ databases">
        <title>Whole genome shotgun sequence of Actinoplanes cyaneus NBRC 14990.</title>
        <authorList>
            <person name="Komaki H."/>
            <person name="Tamura T."/>
        </authorList>
    </citation>
    <scope>NUCLEOTIDE SEQUENCE</scope>
    <source>
        <strain evidence="7">NBRC 14990</strain>
    </source>
</reference>
<evidence type="ECO:0000256" key="2">
    <source>
        <dbReference type="ARBA" id="ARBA00023015"/>
    </source>
</evidence>
<comment type="caution">
    <text evidence="7">The sequence shown here is derived from an EMBL/GenBank/DDBJ whole genome shotgun (WGS) entry which is preliminary data.</text>
</comment>
<proteinExistence type="inferred from homology"/>
<dbReference type="InterPro" id="IPR013249">
    <property type="entry name" value="RNA_pol_sigma70_r4_t2"/>
</dbReference>
<dbReference type="NCBIfam" id="TIGR02937">
    <property type="entry name" value="sigma70-ECF"/>
    <property type="match status" value="1"/>
</dbReference>
<evidence type="ECO:0000313" key="7">
    <source>
        <dbReference type="EMBL" id="GID70785.1"/>
    </source>
</evidence>
<dbReference type="Gene3D" id="1.10.1740.10">
    <property type="match status" value="1"/>
</dbReference>
<keyword evidence="3" id="KW-0731">Sigma factor</keyword>
<sequence length="177" mass="19794">MNAEEEDEFRQFVAAQLGPLRTQAYLTCGNWHTAEDAVANALAKLYPRWGRVDRPDLYARTMVYRAVISETRRPWRRERSAGDALPDISSDDPTTLTDEQLRVQDALKQVPRKQRAALVMRFYLGLSLEETATVLGTSVGTAKSNTSRGLARVRELLAAEAIDLTVGELEEWANADA</sequence>
<dbReference type="EMBL" id="BOMH01000082">
    <property type="protein sequence ID" value="GID70785.1"/>
    <property type="molecule type" value="Genomic_DNA"/>
</dbReference>
<dbReference type="Gene3D" id="1.10.10.10">
    <property type="entry name" value="Winged helix-like DNA-binding domain superfamily/Winged helix DNA-binding domain"/>
    <property type="match status" value="1"/>
</dbReference>
<name>A0A919IRA7_9ACTN</name>
<dbReference type="AlphaFoldDB" id="A0A919IRA7"/>
<evidence type="ECO:0000259" key="6">
    <source>
        <dbReference type="Pfam" id="PF08281"/>
    </source>
</evidence>
<dbReference type="RefSeq" id="WP_203755070.1">
    <property type="nucleotide sequence ID" value="NZ_BAAAUC010000064.1"/>
</dbReference>
<keyword evidence="4" id="KW-0238">DNA-binding</keyword>
<dbReference type="InterPro" id="IPR014284">
    <property type="entry name" value="RNA_pol_sigma-70_dom"/>
</dbReference>
<dbReference type="Pfam" id="PF08281">
    <property type="entry name" value="Sigma70_r4_2"/>
    <property type="match status" value="1"/>
</dbReference>
<accession>A0A919IRA7</accession>
<feature type="domain" description="RNA polymerase sigma factor 70 region 4 type 2" evidence="6">
    <location>
        <begin position="101"/>
        <end position="152"/>
    </location>
</feature>
<keyword evidence="5" id="KW-0804">Transcription</keyword>
<dbReference type="GO" id="GO:0016987">
    <property type="term" value="F:sigma factor activity"/>
    <property type="evidence" value="ECO:0007669"/>
    <property type="project" value="UniProtKB-KW"/>
</dbReference>
<evidence type="ECO:0000256" key="1">
    <source>
        <dbReference type="ARBA" id="ARBA00010641"/>
    </source>
</evidence>
<dbReference type="GO" id="GO:0006352">
    <property type="term" value="P:DNA-templated transcription initiation"/>
    <property type="evidence" value="ECO:0007669"/>
    <property type="project" value="InterPro"/>
</dbReference>
<dbReference type="PANTHER" id="PTHR43133:SF50">
    <property type="entry name" value="ECF RNA POLYMERASE SIGMA FACTOR SIGM"/>
    <property type="match status" value="1"/>
</dbReference>
<dbReference type="InterPro" id="IPR013325">
    <property type="entry name" value="RNA_pol_sigma_r2"/>
</dbReference>
<dbReference type="SUPFAM" id="SSF88946">
    <property type="entry name" value="Sigma2 domain of RNA polymerase sigma factors"/>
    <property type="match status" value="1"/>
</dbReference>
<dbReference type="Proteomes" id="UP000619479">
    <property type="component" value="Unassembled WGS sequence"/>
</dbReference>
<dbReference type="NCBIfam" id="TIGR02983">
    <property type="entry name" value="SigE-fam_strep"/>
    <property type="match status" value="1"/>
</dbReference>
<organism evidence="7 8">
    <name type="scientific">Actinoplanes cyaneus</name>
    <dbReference type="NCBI Taxonomy" id="52696"/>
    <lineage>
        <taxon>Bacteria</taxon>
        <taxon>Bacillati</taxon>
        <taxon>Actinomycetota</taxon>
        <taxon>Actinomycetes</taxon>
        <taxon>Micromonosporales</taxon>
        <taxon>Micromonosporaceae</taxon>
        <taxon>Actinoplanes</taxon>
    </lineage>
</organism>
<dbReference type="CDD" id="cd06171">
    <property type="entry name" value="Sigma70_r4"/>
    <property type="match status" value="1"/>
</dbReference>
<evidence type="ECO:0000256" key="5">
    <source>
        <dbReference type="ARBA" id="ARBA00023163"/>
    </source>
</evidence>
<protein>
    <submittedName>
        <fullName evidence="7">RNA polymerase sigma24 factor</fullName>
    </submittedName>
</protein>
<evidence type="ECO:0000256" key="4">
    <source>
        <dbReference type="ARBA" id="ARBA00023125"/>
    </source>
</evidence>
<dbReference type="GO" id="GO:0003677">
    <property type="term" value="F:DNA binding"/>
    <property type="evidence" value="ECO:0007669"/>
    <property type="project" value="UniProtKB-KW"/>
</dbReference>
<dbReference type="InterPro" id="IPR039425">
    <property type="entry name" value="RNA_pol_sigma-70-like"/>
</dbReference>
<gene>
    <name evidence="7" type="primary">rpoE_20</name>
    <name evidence="7" type="ORF">Acy02nite_86660</name>
</gene>
<evidence type="ECO:0000313" key="8">
    <source>
        <dbReference type="Proteomes" id="UP000619479"/>
    </source>
</evidence>
<dbReference type="InterPro" id="IPR036388">
    <property type="entry name" value="WH-like_DNA-bd_sf"/>
</dbReference>